<keyword evidence="2" id="KW-0812">Transmembrane</keyword>
<dbReference type="PANTHER" id="PTHR30566:SF5">
    <property type="entry name" value="MECHANOSENSITIVE ION CHANNEL PROTEIN 1, MITOCHONDRIAL-RELATED"/>
    <property type="match status" value="1"/>
</dbReference>
<dbReference type="AlphaFoldDB" id="A0A5C7I395"/>
<dbReference type="Pfam" id="PF00924">
    <property type="entry name" value="MS_channel_2nd"/>
    <property type="match status" value="1"/>
</dbReference>
<dbReference type="GO" id="GO:0016020">
    <property type="term" value="C:membrane"/>
    <property type="evidence" value="ECO:0007669"/>
    <property type="project" value="UniProtKB-SubCell"/>
</dbReference>
<dbReference type="PANTHER" id="PTHR30566">
    <property type="entry name" value="YNAI-RELATED MECHANOSENSITIVE ION CHANNEL"/>
    <property type="match status" value="1"/>
</dbReference>
<evidence type="ECO:0000313" key="9">
    <source>
        <dbReference type="Proteomes" id="UP000323000"/>
    </source>
</evidence>
<accession>A0A5C7I395</accession>
<dbReference type="InterPro" id="IPR006685">
    <property type="entry name" value="MscS_channel_2nd"/>
</dbReference>
<keyword evidence="3" id="KW-1133">Transmembrane helix</keyword>
<evidence type="ECO:0000256" key="5">
    <source>
        <dbReference type="ARBA" id="ARBA00023136"/>
    </source>
</evidence>
<evidence type="ECO:0000256" key="2">
    <source>
        <dbReference type="ARBA" id="ARBA00022692"/>
    </source>
</evidence>
<gene>
    <name evidence="8" type="ORF">EZV62_009906</name>
</gene>
<evidence type="ECO:0000256" key="3">
    <source>
        <dbReference type="ARBA" id="ARBA00022989"/>
    </source>
</evidence>
<evidence type="ECO:0000256" key="1">
    <source>
        <dbReference type="ARBA" id="ARBA00004370"/>
    </source>
</evidence>
<dbReference type="InterPro" id="IPR023408">
    <property type="entry name" value="MscS_beta-dom_sf"/>
</dbReference>
<dbReference type="EMBL" id="VAHF01000004">
    <property type="protein sequence ID" value="TXG62912.1"/>
    <property type="molecule type" value="Genomic_DNA"/>
</dbReference>
<sequence>MHGNRSFNMSVNLALVEIAKENVQVTDWIPPLVLRTVLSWPPTPPADMSNNLIDLATQLDIGGYYQRPKQGNTYTLISMMFTTKPWNCRMDILSQCPMLGKKVRSISVCTRFTASFNIRSPFPTFPIKVERKLLNGFVVTKSSVLPLKDQEAMYASEDIAADELLKQLPSDTFYSLVDVVISIPMFLRFMKLSNESGIWKDILNPILIWLGFQAARHFCNVIAPGITASKVFKQFMTRISITCLMSFVYQLKVHQFSDPVLLVAVASYITWHFLRNYIMVFHLKVGNYIKCKSVEGKVISVGLISTKVLDSEHKLVIVPNSVLEVMTISEYLYQKVTITVTLNNNDKFKIRKVVHEIEGVIQTLLRKYSDYLDNRATHISVSAVVFSTDENILEIVTGYGIREMRSRKLRDLNDEITLKLLAAVEACEDCECVKITQELG</sequence>
<proteinExistence type="predicted"/>
<keyword evidence="5" id="KW-0472">Membrane</keyword>
<evidence type="ECO:0000256" key="4">
    <source>
        <dbReference type="ARBA" id="ARBA00023065"/>
    </source>
</evidence>
<keyword evidence="4" id="KW-0813">Transport</keyword>
<protein>
    <recommendedName>
        <fullName evidence="7">Mechanosensitive ion channel MscS domain-containing protein</fullName>
    </recommendedName>
</protein>
<dbReference type="GO" id="GO:0034220">
    <property type="term" value="P:monoatomic ion transmembrane transport"/>
    <property type="evidence" value="ECO:0007669"/>
    <property type="project" value="UniProtKB-KW"/>
</dbReference>
<dbReference type="InterPro" id="IPR010920">
    <property type="entry name" value="LSM_dom_sf"/>
</dbReference>
<dbReference type="SUPFAM" id="SSF50182">
    <property type="entry name" value="Sm-like ribonucleoproteins"/>
    <property type="match status" value="1"/>
</dbReference>
<reference evidence="9" key="1">
    <citation type="journal article" date="2019" name="Gigascience">
        <title>De novo genome assembly of the endangered Acer yangbiense, a plant species with extremely small populations endemic to Yunnan Province, China.</title>
        <authorList>
            <person name="Yang J."/>
            <person name="Wariss H.M."/>
            <person name="Tao L."/>
            <person name="Zhang R."/>
            <person name="Yun Q."/>
            <person name="Hollingsworth P."/>
            <person name="Dao Z."/>
            <person name="Luo G."/>
            <person name="Guo H."/>
            <person name="Ma Y."/>
            <person name="Sun W."/>
        </authorList>
    </citation>
    <scope>NUCLEOTIDE SEQUENCE [LARGE SCALE GENOMIC DNA]</scope>
    <source>
        <strain evidence="9">cv. Malutang</strain>
    </source>
</reference>
<evidence type="ECO:0000313" key="8">
    <source>
        <dbReference type="EMBL" id="TXG62912.1"/>
    </source>
</evidence>
<comment type="subcellular location">
    <subcellularLocation>
        <location evidence="1">Membrane</location>
    </subcellularLocation>
</comment>
<keyword evidence="6" id="KW-0407">Ion channel</keyword>
<name>A0A5C7I395_9ROSI</name>
<feature type="domain" description="Mechanosensitive ion channel MscS" evidence="7">
    <location>
        <begin position="283"/>
        <end position="323"/>
    </location>
</feature>
<dbReference type="Proteomes" id="UP000323000">
    <property type="component" value="Chromosome 4"/>
</dbReference>
<dbReference type="Gene3D" id="2.30.30.60">
    <property type="match status" value="1"/>
</dbReference>
<evidence type="ECO:0000256" key="6">
    <source>
        <dbReference type="ARBA" id="ARBA00023303"/>
    </source>
</evidence>
<comment type="caution">
    <text evidence="8">The sequence shown here is derived from an EMBL/GenBank/DDBJ whole genome shotgun (WGS) entry which is preliminary data.</text>
</comment>
<keyword evidence="9" id="KW-1185">Reference proteome</keyword>
<organism evidence="8 9">
    <name type="scientific">Acer yangbiense</name>
    <dbReference type="NCBI Taxonomy" id="1000413"/>
    <lineage>
        <taxon>Eukaryota</taxon>
        <taxon>Viridiplantae</taxon>
        <taxon>Streptophyta</taxon>
        <taxon>Embryophyta</taxon>
        <taxon>Tracheophyta</taxon>
        <taxon>Spermatophyta</taxon>
        <taxon>Magnoliopsida</taxon>
        <taxon>eudicotyledons</taxon>
        <taxon>Gunneridae</taxon>
        <taxon>Pentapetalae</taxon>
        <taxon>rosids</taxon>
        <taxon>malvids</taxon>
        <taxon>Sapindales</taxon>
        <taxon>Sapindaceae</taxon>
        <taxon>Hippocastanoideae</taxon>
        <taxon>Acereae</taxon>
        <taxon>Acer</taxon>
    </lineage>
</organism>
<keyword evidence="4" id="KW-0406">Ion transport</keyword>
<evidence type="ECO:0000259" key="7">
    <source>
        <dbReference type="Pfam" id="PF00924"/>
    </source>
</evidence>